<reference evidence="4" key="2">
    <citation type="submission" date="2022-06" db="EMBL/GenBank/DDBJ databases">
        <title>Xiashengella guii gen. nov. sp. nov., a bacterium isolated form anaerobic digestion tank.</title>
        <authorList>
            <person name="Huang H."/>
        </authorList>
    </citation>
    <scope>NUCLEOTIDE SEQUENCE</scope>
    <source>
        <strain evidence="4">Ai-910</strain>
    </source>
</reference>
<dbReference type="PANTHER" id="PTHR36504">
    <property type="entry name" value="LIPOPOLYSACCHARIDE EXPORT SYSTEM PROTEIN LPTA"/>
    <property type="match status" value="1"/>
</dbReference>
<feature type="signal peptide" evidence="2">
    <location>
        <begin position="1"/>
        <end position="22"/>
    </location>
</feature>
<dbReference type="GO" id="GO:0009279">
    <property type="term" value="C:cell outer membrane"/>
    <property type="evidence" value="ECO:0007669"/>
    <property type="project" value="TreeGrafter"/>
</dbReference>
<evidence type="ECO:0000313" key="5">
    <source>
        <dbReference type="Proteomes" id="UP001056426"/>
    </source>
</evidence>
<feature type="chain" id="PRO_5039910661" evidence="2">
    <location>
        <begin position="23"/>
        <end position="526"/>
    </location>
</feature>
<keyword evidence="5" id="KW-1185">Reference proteome</keyword>
<dbReference type="GO" id="GO:0015920">
    <property type="term" value="P:lipopolysaccharide transport"/>
    <property type="evidence" value="ECO:0007669"/>
    <property type="project" value="TreeGrafter"/>
</dbReference>
<evidence type="ECO:0000259" key="3">
    <source>
        <dbReference type="Pfam" id="PF13100"/>
    </source>
</evidence>
<dbReference type="PANTHER" id="PTHR36504:SF1">
    <property type="entry name" value="LIPOPOLYSACCHARIDE EXPORT SYSTEM PROTEIN LPTA"/>
    <property type="match status" value="1"/>
</dbReference>
<evidence type="ECO:0000256" key="1">
    <source>
        <dbReference type="ARBA" id="ARBA00022729"/>
    </source>
</evidence>
<dbReference type="RefSeq" id="WP_250722826.1">
    <property type="nucleotide sequence ID" value="NZ_CP098400.1"/>
</dbReference>
<gene>
    <name evidence="4" type="ORF">M9189_09890</name>
</gene>
<organism evidence="4 5">
    <name type="scientific">Xiashengella succiniciproducens</name>
    <dbReference type="NCBI Taxonomy" id="2949635"/>
    <lineage>
        <taxon>Bacteria</taxon>
        <taxon>Pseudomonadati</taxon>
        <taxon>Bacteroidota</taxon>
        <taxon>Bacteroidia</taxon>
        <taxon>Marinilabiliales</taxon>
        <taxon>Marinilabiliaceae</taxon>
        <taxon>Xiashengella</taxon>
    </lineage>
</organism>
<accession>A0A9J6ZNE4</accession>
<feature type="domain" description="Organic solvent tolerance-like N-terminal" evidence="3">
    <location>
        <begin position="207"/>
        <end position="286"/>
    </location>
</feature>
<dbReference type="EMBL" id="CP098400">
    <property type="protein sequence ID" value="URW79163.1"/>
    <property type="molecule type" value="Genomic_DNA"/>
</dbReference>
<dbReference type="GO" id="GO:0030288">
    <property type="term" value="C:outer membrane-bounded periplasmic space"/>
    <property type="evidence" value="ECO:0007669"/>
    <property type="project" value="TreeGrafter"/>
</dbReference>
<name>A0A9J6ZNE4_9BACT</name>
<reference evidence="4" key="1">
    <citation type="submission" date="2022-05" db="EMBL/GenBank/DDBJ databases">
        <authorList>
            <person name="Sun X."/>
        </authorList>
    </citation>
    <scope>NUCLEOTIDE SEQUENCE</scope>
    <source>
        <strain evidence="4">Ai-910</strain>
    </source>
</reference>
<feature type="domain" description="Organic solvent tolerance-like N-terminal" evidence="3">
    <location>
        <begin position="30"/>
        <end position="185"/>
    </location>
</feature>
<protein>
    <submittedName>
        <fullName evidence="4">Organic solvent tolerance protein OstA</fullName>
    </submittedName>
</protein>
<sequence>MKGLKKSILPFLVLLLIGVASAQQRQGTSMVNIEHADYLEGSSRFGKNVQALFGNVRFRHHQTLMFCDSAFFYRDSNRVHAYGNIHIIQNDTIHLYGDTLYYYGFEDKAMVRSNVKLVNKDVVLTTHFLDYNRRSDVAYYFNRGQIVSGDNRLVSDWGYYYPQTDEAHFRKEVVVTNPDYTMYSDTLLYYTVTEVVKIVGPTTIISDRNEIYSELGSYDTRNDVARLEKNSYIKGEEQLLKGDTIFYDRKSGFGEVFSSMFLLDSANHVIITGDYGYYNELEDKALATRNAVMMQISEDDTLYLHADTLRADPIEDTEFRIIRAYHNVKFFRHDFQGRCDSMVYDLKDSINTFYKNPIIWANLNQMSAGTIRLYTRNKTVYKAEMIDNAFVVAPEDTAAFNQIKGRNMTGYIRNNELYRIDVEGNGQTIYYPKDEDEVIGVNRAESSNLTLLLENRKVVGIVMRSAVSGNMNPPLILEAESTRLQGFRWLEEFRPKRMEDIFIKSEGPEPVEQVNYSDFHFDTTMP</sequence>
<dbReference type="Pfam" id="PF13100">
    <property type="entry name" value="OstA_2"/>
    <property type="match status" value="2"/>
</dbReference>
<evidence type="ECO:0000313" key="4">
    <source>
        <dbReference type="EMBL" id="URW79163.1"/>
    </source>
</evidence>
<dbReference type="GO" id="GO:0017089">
    <property type="term" value="F:glycolipid transfer activity"/>
    <property type="evidence" value="ECO:0007669"/>
    <property type="project" value="TreeGrafter"/>
</dbReference>
<dbReference type="Proteomes" id="UP001056426">
    <property type="component" value="Chromosome"/>
</dbReference>
<dbReference type="AlphaFoldDB" id="A0A9J6ZNE4"/>
<dbReference type="Gene3D" id="2.60.450.10">
    <property type="entry name" value="Lipopolysaccharide (LPS) transport protein A like domain"/>
    <property type="match status" value="3"/>
</dbReference>
<dbReference type="InterPro" id="IPR052037">
    <property type="entry name" value="LPS_export_LptA"/>
</dbReference>
<dbReference type="InterPro" id="IPR005653">
    <property type="entry name" value="OstA-like_N"/>
</dbReference>
<evidence type="ECO:0000256" key="2">
    <source>
        <dbReference type="SAM" id="SignalP"/>
    </source>
</evidence>
<dbReference type="KEGG" id="alkq:M9189_09890"/>
<keyword evidence="1 2" id="KW-0732">Signal</keyword>
<proteinExistence type="predicted"/>